<name>A0A1V8M4H0_9GAMM</name>
<evidence type="ECO:0000256" key="4">
    <source>
        <dbReference type="ARBA" id="ARBA00022490"/>
    </source>
</evidence>
<dbReference type="GO" id="GO:0042026">
    <property type="term" value="P:protein refolding"/>
    <property type="evidence" value="ECO:0007669"/>
    <property type="project" value="UniProtKB-ARBA"/>
</dbReference>
<dbReference type="GO" id="GO:0003755">
    <property type="term" value="F:peptidyl-prolyl cis-trans isomerase activity"/>
    <property type="evidence" value="ECO:0007669"/>
    <property type="project" value="UniProtKB-UniRule"/>
</dbReference>
<dbReference type="Gene3D" id="3.10.50.40">
    <property type="match status" value="1"/>
</dbReference>
<evidence type="ECO:0000256" key="5">
    <source>
        <dbReference type="ARBA" id="ARBA00023110"/>
    </source>
</evidence>
<evidence type="ECO:0000256" key="9">
    <source>
        <dbReference type="PROSITE-ProRule" id="PRU00277"/>
    </source>
</evidence>
<evidence type="ECO:0000256" key="2">
    <source>
        <dbReference type="ARBA" id="ARBA00004496"/>
    </source>
</evidence>
<organism evidence="12 13">
    <name type="scientific">Methyloprofundus sedimenti</name>
    <dbReference type="NCBI Taxonomy" id="1420851"/>
    <lineage>
        <taxon>Bacteria</taxon>
        <taxon>Pseudomonadati</taxon>
        <taxon>Pseudomonadota</taxon>
        <taxon>Gammaproteobacteria</taxon>
        <taxon>Methylococcales</taxon>
        <taxon>Methylococcaceae</taxon>
        <taxon>Methyloprofundus</taxon>
    </lineage>
</organism>
<sequence length="160" mass="17206">MKNTENPVVSIHYTLTNKAGEQLDSSIGAEPLSYLHGAGNIIPGLEKALSESSVGDKLTVTIEAEDAYGERIEEQMQTVSREMFAGIDTIEEGMQFQADSSSGPAIVTITKVEGDNITIDGNHPLAGEQLTFEVEVMDIRPATETEIEHGHIHGAGCNHE</sequence>
<dbReference type="EC" id="5.2.1.8" evidence="10"/>
<dbReference type="InterPro" id="IPR046357">
    <property type="entry name" value="PPIase_dom_sf"/>
</dbReference>
<dbReference type="STRING" id="1420851.AU255_00220"/>
<comment type="similarity">
    <text evidence="3 10">Belongs to the FKBP-type PPIase family.</text>
</comment>
<keyword evidence="6" id="KW-0143">Chaperone</keyword>
<evidence type="ECO:0000259" key="11">
    <source>
        <dbReference type="PROSITE" id="PS50059"/>
    </source>
</evidence>
<keyword evidence="13" id="KW-1185">Reference proteome</keyword>
<dbReference type="PANTHER" id="PTHR47861:SF3">
    <property type="entry name" value="FKBP-TYPE PEPTIDYL-PROLYL CIS-TRANS ISOMERASE SLYD"/>
    <property type="match status" value="1"/>
</dbReference>
<comment type="function">
    <text evidence="8">Also involved in hydrogenase metallocenter assembly, probably by participating in the nickel insertion step. This function in hydrogenase biosynthesis requires chaperone activity and the presence of the metal-binding domain, but not PPIase activity.</text>
</comment>
<evidence type="ECO:0000256" key="1">
    <source>
        <dbReference type="ARBA" id="ARBA00000971"/>
    </source>
</evidence>
<comment type="subcellular location">
    <subcellularLocation>
        <location evidence="2">Cytoplasm</location>
    </subcellularLocation>
</comment>
<keyword evidence="7 9" id="KW-0413">Isomerase</keyword>
<gene>
    <name evidence="12" type="ORF">AU255_00220</name>
</gene>
<keyword evidence="5 9" id="KW-0697">Rotamase</keyword>
<dbReference type="Proteomes" id="UP000191980">
    <property type="component" value="Unassembled WGS sequence"/>
</dbReference>
<protein>
    <recommendedName>
        <fullName evidence="10">Peptidyl-prolyl cis-trans isomerase</fullName>
        <ecNumber evidence="10">5.2.1.8</ecNumber>
    </recommendedName>
</protein>
<proteinExistence type="inferred from homology"/>
<dbReference type="Pfam" id="PF00254">
    <property type="entry name" value="FKBP_C"/>
    <property type="match status" value="1"/>
</dbReference>
<reference evidence="12 13" key="1">
    <citation type="submission" date="2015-12" db="EMBL/GenBank/DDBJ databases">
        <authorList>
            <person name="Shamseldin A."/>
            <person name="Moawad H."/>
            <person name="Abd El-Rahim W.M."/>
            <person name="Sadowsky M.J."/>
        </authorList>
    </citation>
    <scope>NUCLEOTIDE SEQUENCE [LARGE SCALE GENOMIC DNA]</scope>
    <source>
        <strain evidence="12 13">WF1</strain>
    </source>
</reference>
<dbReference type="InterPro" id="IPR001179">
    <property type="entry name" value="PPIase_FKBP_dom"/>
</dbReference>
<dbReference type="GO" id="GO:0005737">
    <property type="term" value="C:cytoplasm"/>
    <property type="evidence" value="ECO:0007669"/>
    <property type="project" value="UniProtKB-SubCell"/>
</dbReference>
<dbReference type="EMBL" id="LPUF01000001">
    <property type="protein sequence ID" value="OQK16376.1"/>
    <property type="molecule type" value="Genomic_DNA"/>
</dbReference>
<evidence type="ECO:0000256" key="3">
    <source>
        <dbReference type="ARBA" id="ARBA00006577"/>
    </source>
</evidence>
<dbReference type="SUPFAM" id="SSF54534">
    <property type="entry name" value="FKBP-like"/>
    <property type="match status" value="1"/>
</dbReference>
<evidence type="ECO:0000256" key="6">
    <source>
        <dbReference type="ARBA" id="ARBA00023186"/>
    </source>
</evidence>
<comment type="caution">
    <text evidence="12">The sequence shown here is derived from an EMBL/GenBank/DDBJ whole genome shotgun (WGS) entry which is preliminary data.</text>
</comment>
<dbReference type="AlphaFoldDB" id="A0A1V8M4H0"/>
<dbReference type="OrthoDB" id="9808891at2"/>
<accession>A0A1V8M4H0</accession>
<dbReference type="RefSeq" id="WP_080521002.1">
    <property type="nucleotide sequence ID" value="NZ_LPUF01000001.1"/>
</dbReference>
<keyword evidence="4" id="KW-0963">Cytoplasm</keyword>
<evidence type="ECO:0000256" key="7">
    <source>
        <dbReference type="ARBA" id="ARBA00023235"/>
    </source>
</evidence>
<dbReference type="PROSITE" id="PS50059">
    <property type="entry name" value="FKBP_PPIASE"/>
    <property type="match status" value="1"/>
</dbReference>
<feature type="domain" description="PPIase FKBP-type" evidence="11">
    <location>
        <begin position="6"/>
        <end position="71"/>
    </location>
</feature>
<evidence type="ECO:0000256" key="10">
    <source>
        <dbReference type="RuleBase" id="RU003915"/>
    </source>
</evidence>
<evidence type="ECO:0000313" key="12">
    <source>
        <dbReference type="EMBL" id="OQK16376.1"/>
    </source>
</evidence>
<comment type="catalytic activity">
    <reaction evidence="1 9 10">
        <text>[protein]-peptidylproline (omega=180) = [protein]-peptidylproline (omega=0)</text>
        <dbReference type="Rhea" id="RHEA:16237"/>
        <dbReference type="Rhea" id="RHEA-COMP:10747"/>
        <dbReference type="Rhea" id="RHEA-COMP:10748"/>
        <dbReference type="ChEBI" id="CHEBI:83833"/>
        <dbReference type="ChEBI" id="CHEBI:83834"/>
        <dbReference type="EC" id="5.2.1.8"/>
    </reaction>
</comment>
<evidence type="ECO:0000256" key="8">
    <source>
        <dbReference type="ARBA" id="ARBA00037071"/>
    </source>
</evidence>
<dbReference type="PANTHER" id="PTHR47861">
    <property type="entry name" value="FKBP-TYPE PEPTIDYL-PROLYL CIS-TRANS ISOMERASE SLYD"/>
    <property type="match status" value="1"/>
</dbReference>
<evidence type="ECO:0000313" key="13">
    <source>
        <dbReference type="Proteomes" id="UP000191980"/>
    </source>
</evidence>